<protein>
    <submittedName>
        <fullName evidence="1">Uncharacterized protein</fullName>
    </submittedName>
</protein>
<organism evidence="1 2">
    <name type="scientific">Clitoria ternatea</name>
    <name type="common">Butterfly pea</name>
    <dbReference type="NCBI Taxonomy" id="43366"/>
    <lineage>
        <taxon>Eukaryota</taxon>
        <taxon>Viridiplantae</taxon>
        <taxon>Streptophyta</taxon>
        <taxon>Embryophyta</taxon>
        <taxon>Tracheophyta</taxon>
        <taxon>Spermatophyta</taxon>
        <taxon>Magnoliopsida</taxon>
        <taxon>eudicotyledons</taxon>
        <taxon>Gunneridae</taxon>
        <taxon>Pentapetalae</taxon>
        <taxon>rosids</taxon>
        <taxon>fabids</taxon>
        <taxon>Fabales</taxon>
        <taxon>Fabaceae</taxon>
        <taxon>Papilionoideae</taxon>
        <taxon>50 kb inversion clade</taxon>
        <taxon>NPAAA clade</taxon>
        <taxon>indigoferoid/millettioid clade</taxon>
        <taxon>Phaseoleae</taxon>
        <taxon>Clitoria</taxon>
    </lineage>
</organism>
<dbReference type="EMBL" id="JAYKXN010000008">
    <property type="protein sequence ID" value="KAK7264146.1"/>
    <property type="molecule type" value="Genomic_DNA"/>
</dbReference>
<evidence type="ECO:0000313" key="2">
    <source>
        <dbReference type="Proteomes" id="UP001359559"/>
    </source>
</evidence>
<comment type="caution">
    <text evidence="1">The sequence shown here is derived from an EMBL/GenBank/DDBJ whole genome shotgun (WGS) entry which is preliminary data.</text>
</comment>
<dbReference type="AlphaFoldDB" id="A0AAN9I8Q1"/>
<reference evidence="1 2" key="1">
    <citation type="submission" date="2024-01" db="EMBL/GenBank/DDBJ databases">
        <title>The genomes of 5 underutilized Papilionoideae crops provide insights into root nodulation and disease resistance.</title>
        <authorList>
            <person name="Yuan L."/>
        </authorList>
    </citation>
    <scope>NUCLEOTIDE SEQUENCE [LARGE SCALE GENOMIC DNA]</scope>
    <source>
        <strain evidence="1">LY-2023</strain>
        <tissue evidence="1">Leaf</tissue>
    </source>
</reference>
<evidence type="ECO:0000313" key="1">
    <source>
        <dbReference type="EMBL" id="KAK7264146.1"/>
    </source>
</evidence>
<gene>
    <name evidence="1" type="ORF">RJT34_31750</name>
</gene>
<keyword evidence="2" id="KW-1185">Reference proteome</keyword>
<dbReference type="Proteomes" id="UP001359559">
    <property type="component" value="Unassembled WGS sequence"/>
</dbReference>
<proteinExistence type="predicted"/>
<accession>A0AAN9I8Q1</accession>
<name>A0AAN9I8Q1_CLITE</name>
<sequence>MSLANVSVSVLNSCLVLQSAVEMNVKRMNSGRVVGPSKCVIDNPRSRISEAINLPSFSFLLCFFHGTLYFHPLPSPPS</sequence>